<evidence type="ECO:0000259" key="2">
    <source>
        <dbReference type="Pfam" id="PF01261"/>
    </source>
</evidence>
<dbReference type="SUPFAM" id="SSF51658">
    <property type="entry name" value="Xylose isomerase-like"/>
    <property type="match status" value="1"/>
</dbReference>
<keyword evidence="4" id="KW-1185">Reference proteome</keyword>
<dbReference type="GO" id="GO:0016853">
    <property type="term" value="F:isomerase activity"/>
    <property type="evidence" value="ECO:0007669"/>
    <property type="project" value="UniProtKB-KW"/>
</dbReference>
<dbReference type="PANTHER" id="PTHR12110:SF41">
    <property type="entry name" value="INOSOSE DEHYDRATASE"/>
    <property type="match status" value="1"/>
</dbReference>
<comment type="caution">
    <text evidence="3">The sequence shown here is derived from an EMBL/GenBank/DDBJ whole genome shotgun (WGS) entry which is preliminary data.</text>
</comment>
<dbReference type="Proteomes" id="UP001500731">
    <property type="component" value="Unassembled WGS sequence"/>
</dbReference>
<name>A0ABP8PIP9_9MICO</name>
<proteinExistence type="predicted"/>
<dbReference type="InterPro" id="IPR013022">
    <property type="entry name" value="Xyl_isomerase-like_TIM-brl"/>
</dbReference>
<dbReference type="Pfam" id="PF01261">
    <property type="entry name" value="AP_endonuc_2"/>
    <property type="match status" value="1"/>
</dbReference>
<sequence>MSIRPGLCSVTFRQLDPAALATLAARAGLSVIEWGGDVHVPPGDPARAAEVARITADAGLAVCSYGSYFRADAGEEIGAILDSAEALGADRIRVWAGRIGSADATPAERAETIDALARAAEQAGRRRVGLALEFHGGTLADDAEQTLRVLDEVGSPHLSTYWQPTVSASDAVAVAEYERIADRVSAVHVFSWWPAAERLPLNARDGLWRAFSAAAAVAPAPPRDALLEFVPDDDPATLAAEAAALRAYLAGPAAPTGPTGPEGSR</sequence>
<dbReference type="InterPro" id="IPR050312">
    <property type="entry name" value="IolE/XylAMocC-like"/>
</dbReference>
<keyword evidence="3" id="KW-0413">Isomerase</keyword>
<dbReference type="Gene3D" id="3.20.20.150">
    <property type="entry name" value="Divalent-metal-dependent TIM barrel enzymes"/>
    <property type="match status" value="1"/>
</dbReference>
<dbReference type="PANTHER" id="PTHR12110">
    <property type="entry name" value="HYDROXYPYRUVATE ISOMERASE"/>
    <property type="match status" value="1"/>
</dbReference>
<evidence type="ECO:0000256" key="1">
    <source>
        <dbReference type="ARBA" id="ARBA00023277"/>
    </source>
</evidence>
<organism evidence="3 4">
    <name type="scientific">Microbacterium panaciterrae</name>
    <dbReference type="NCBI Taxonomy" id="985759"/>
    <lineage>
        <taxon>Bacteria</taxon>
        <taxon>Bacillati</taxon>
        <taxon>Actinomycetota</taxon>
        <taxon>Actinomycetes</taxon>
        <taxon>Micrococcales</taxon>
        <taxon>Microbacteriaceae</taxon>
        <taxon>Microbacterium</taxon>
    </lineage>
</organism>
<accession>A0ABP8PIP9</accession>
<dbReference type="EMBL" id="BAABGP010000018">
    <property type="protein sequence ID" value="GAA4487596.1"/>
    <property type="molecule type" value="Genomic_DNA"/>
</dbReference>
<protein>
    <submittedName>
        <fullName evidence="3">Sugar phosphate isomerase/epimerase</fullName>
    </submittedName>
</protein>
<dbReference type="InterPro" id="IPR036237">
    <property type="entry name" value="Xyl_isomerase-like_sf"/>
</dbReference>
<reference evidence="4" key="1">
    <citation type="journal article" date="2019" name="Int. J. Syst. Evol. Microbiol.">
        <title>The Global Catalogue of Microorganisms (GCM) 10K type strain sequencing project: providing services to taxonomists for standard genome sequencing and annotation.</title>
        <authorList>
            <consortium name="The Broad Institute Genomics Platform"/>
            <consortium name="The Broad Institute Genome Sequencing Center for Infectious Disease"/>
            <person name="Wu L."/>
            <person name="Ma J."/>
        </authorList>
    </citation>
    <scope>NUCLEOTIDE SEQUENCE [LARGE SCALE GENOMIC DNA]</scope>
    <source>
        <strain evidence="4">JCM 17839</strain>
    </source>
</reference>
<dbReference type="RefSeq" id="WP_345187544.1">
    <property type="nucleotide sequence ID" value="NZ_BAABGP010000018.1"/>
</dbReference>
<keyword evidence="1" id="KW-0119">Carbohydrate metabolism</keyword>
<evidence type="ECO:0000313" key="3">
    <source>
        <dbReference type="EMBL" id="GAA4487596.1"/>
    </source>
</evidence>
<feature type="domain" description="Xylose isomerase-like TIM barrel" evidence="2">
    <location>
        <begin position="23"/>
        <end position="190"/>
    </location>
</feature>
<evidence type="ECO:0000313" key="4">
    <source>
        <dbReference type="Proteomes" id="UP001500731"/>
    </source>
</evidence>
<gene>
    <name evidence="3" type="ORF">GCM10023171_25530</name>
</gene>